<gene>
    <name evidence="5" type="ORF">E7027_05185</name>
</gene>
<keyword evidence="3" id="KW-0238">DNA-binding</keyword>
<comment type="caution">
    <text evidence="5">The sequence shown here is derived from an EMBL/GenBank/DDBJ whole genome shotgun (WGS) entry which is preliminary data.</text>
</comment>
<dbReference type="PANTHER" id="PTHR30408:SF12">
    <property type="entry name" value="TYPE I RESTRICTION ENZYME MJAVIII SPECIFICITY SUBUNIT"/>
    <property type="match status" value="1"/>
</dbReference>
<dbReference type="AlphaFoldDB" id="A0A928DR94"/>
<protein>
    <recommendedName>
        <fullName evidence="4">Type I restriction modification DNA specificity domain-containing protein</fullName>
    </recommendedName>
</protein>
<accession>A0A928DR94</accession>
<comment type="similarity">
    <text evidence="1">Belongs to the type-I restriction system S methylase family.</text>
</comment>
<dbReference type="EMBL" id="SUVG01000005">
    <property type="protein sequence ID" value="MBE6421505.1"/>
    <property type="molecule type" value="Genomic_DNA"/>
</dbReference>
<evidence type="ECO:0000256" key="1">
    <source>
        <dbReference type="ARBA" id="ARBA00010923"/>
    </source>
</evidence>
<dbReference type="Proteomes" id="UP000725649">
    <property type="component" value="Unassembled WGS sequence"/>
</dbReference>
<name>A0A928DR94_9BACT</name>
<dbReference type="GO" id="GO:0003677">
    <property type="term" value="F:DNA binding"/>
    <property type="evidence" value="ECO:0007669"/>
    <property type="project" value="UniProtKB-KW"/>
</dbReference>
<evidence type="ECO:0000256" key="2">
    <source>
        <dbReference type="ARBA" id="ARBA00022747"/>
    </source>
</evidence>
<evidence type="ECO:0000256" key="3">
    <source>
        <dbReference type="ARBA" id="ARBA00023125"/>
    </source>
</evidence>
<dbReference type="InterPro" id="IPR044946">
    <property type="entry name" value="Restrct_endonuc_typeI_TRD_sf"/>
</dbReference>
<dbReference type="InterPro" id="IPR000055">
    <property type="entry name" value="Restrct_endonuc_typeI_TRD"/>
</dbReference>
<evidence type="ECO:0000313" key="5">
    <source>
        <dbReference type="EMBL" id="MBE6421505.1"/>
    </source>
</evidence>
<dbReference type="GO" id="GO:0009307">
    <property type="term" value="P:DNA restriction-modification system"/>
    <property type="evidence" value="ECO:0007669"/>
    <property type="project" value="UniProtKB-KW"/>
</dbReference>
<dbReference type="SUPFAM" id="SSF116734">
    <property type="entry name" value="DNA methylase specificity domain"/>
    <property type="match status" value="1"/>
</dbReference>
<evidence type="ECO:0000313" key="6">
    <source>
        <dbReference type="Proteomes" id="UP000725649"/>
    </source>
</evidence>
<dbReference type="Pfam" id="PF01420">
    <property type="entry name" value="Methylase_S"/>
    <property type="match status" value="1"/>
</dbReference>
<dbReference type="PANTHER" id="PTHR30408">
    <property type="entry name" value="TYPE-1 RESTRICTION ENZYME ECOKI SPECIFICITY PROTEIN"/>
    <property type="match status" value="1"/>
</dbReference>
<dbReference type="Gene3D" id="3.90.220.20">
    <property type="entry name" value="DNA methylase specificity domains"/>
    <property type="match status" value="1"/>
</dbReference>
<organism evidence="5 6">
    <name type="scientific">Candidatus Avelusimicrobium gallicola</name>
    <dbReference type="NCBI Taxonomy" id="2562704"/>
    <lineage>
        <taxon>Bacteria</taxon>
        <taxon>Pseudomonadati</taxon>
        <taxon>Elusimicrobiota</taxon>
        <taxon>Elusimicrobia</taxon>
        <taxon>Elusimicrobiales</taxon>
        <taxon>Elusimicrobiaceae</taxon>
        <taxon>Candidatus Avelusimicrobium</taxon>
    </lineage>
</organism>
<feature type="domain" description="Type I restriction modification DNA specificity" evidence="4">
    <location>
        <begin position="80"/>
        <end position="203"/>
    </location>
</feature>
<reference evidence="5" key="1">
    <citation type="submission" date="2019-04" db="EMBL/GenBank/DDBJ databases">
        <title>Evolution of Biomass-Degrading Anaerobic Consortia Revealed by Metagenomics.</title>
        <authorList>
            <person name="Peng X."/>
        </authorList>
    </citation>
    <scope>NUCLEOTIDE SEQUENCE</scope>
    <source>
        <strain evidence="5">SIG66</strain>
    </source>
</reference>
<dbReference type="InterPro" id="IPR052021">
    <property type="entry name" value="Type-I_RS_S_subunit"/>
</dbReference>
<proteinExistence type="inferred from homology"/>
<keyword evidence="2" id="KW-0680">Restriction system</keyword>
<evidence type="ECO:0000259" key="4">
    <source>
        <dbReference type="Pfam" id="PF01420"/>
    </source>
</evidence>
<sequence length="215" mass="24399">MNCLTKKQLKKLDELIKSRFIELFGDPITNPKGWPTLILPKVAPKISRKVTITSLLVWLLNLDKVESNTGRVVSKERVPLSQVGNSTYYFQNGDVLYSKLRPYLNKVVLVDEDGFCTSELLPLHPKPELCNATFLAYLLRHESVVTFLSNKVAGAKMPRVDMATLRNFPVILPPLSLQTQFADFVAKIETQKGLLTTRLSHLETLYKSLMQEYFG</sequence>